<dbReference type="AlphaFoldDB" id="M2P5P6"/>
<dbReference type="HOGENOM" id="CLU_112529_0_0_1"/>
<dbReference type="EMBL" id="KB446013">
    <property type="protein sequence ID" value="EMD30554.1"/>
    <property type="molecule type" value="Genomic_DNA"/>
</dbReference>
<reference evidence="1 2" key="1">
    <citation type="journal article" date="2012" name="Proc. Natl. Acad. Sci. U.S.A.">
        <title>Comparative genomics of Ceriporiopsis subvermispora and Phanerochaete chrysosporium provide insight into selective ligninolysis.</title>
        <authorList>
            <person name="Fernandez-Fueyo E."/>
            <person name="Ruiz-Duenas F.J."/>
            <person name="Ferreira P."/>
            <person name="Floudas D."/>
            <person name="Hibbett D.S."/>
            <person name="Canessa P."/>
            <person name="Larrondo L.F."/>
            <person name="James T.Y."/>
            <person name="Seelenfreund D."/>
            <person name="Lobos S."/>
            <person name="Polanco R."/>
            <person name="Tello M."/>
            <person name="Honda Y."/>
            <person name="Watanabe T."/>
            <person name="Watanabe T."/>
            <person name="Ryu J.S."/>
            <person name="Kubicek C.P."/>
            <person name="Schmoll M."/>
            <person name="Gaskell J."/>
            <person name="Hammel K.E."/>
            <person name="St John F.J."/>
            <person name="Vanden Wymelenberg A."/>
            <person name="Sabat G."/>
            <person name="Splinter BonDurant S."/>
            <person name="Syed K."/>
            <person name="Yadav J.S."/>
            <person name="Doddapaneni H."/>
            <person name="Subramanian V."/>
            <person name="Lavin J.L."/>
            <person name="Oguiza J.A."/>
            <person name="Perez G."/>
            <person name="Pisabarro A.G."/>
            <person name="Ramirez L."/>
            <person name="Santoyo F."/>
            <person name="Master E."/>
            <person name="Coutinho P.M."/>
            <person name="Henrissat B."/>
            <person name="Lombard V."/>
            <person name="Magnuson J.K."/>
            <person name="Kuees U."/>
            <person name="Hori C."/>
            <person name="Igarashi K."/>
            <person name="Samejima M."/>
            <person name="Held B.W."/>
            <person name="Barry K.W."/>
            <person name="LaButti K.M."/>
            <person name="Lapidus A."/>
            <person name="Lindquist E.A."/>
            <person name="Lucas S.M."/>
            <person name="Riley R."/>
            <person name="Salamov A.A."/>
            <person name="Hoffmeister D."/>
            <person name="Schwenk D."/>
            <person name="Hadar Y."/>
            <person name="Yarden O."/>
            <person name="de Vries R.P."/>
            <person name="Wiebenga A."/>
            <person name="Stenlid J."/>
            <person name="Eastwood D."/>
            <person name="Grigoriev I.V."/>
            <person name="Berka R.M."/>
            <person name="Blanchette R.A."/>
            <person name="Kersten P."/>
            <person name="Martinez A.T."/>
            <person name="Vicuna R."/>
            <person name="Cullen D."/>
        </authorList>
    </citation>
    <scope>NUCLEOTIDE SEQUENCE [LARGE SCALE GENOMIC DNA]</scope>
    <source>
        <strain evidence="1 2">B</strain>
    </source>
</reference>
<accession>M2P5P6</accession>
<protein>
    <submittedName>
        <fullName evidence="1">Uncharacterized protein</fullName>
    </submittedName>
</protein>
<sequence>MQTPYGVKSWREKNIKERWEKRLAVTSNVADEVSSGVLVLKSEFNTAWNWFNARELGETVTNYWREWYTLAVSGDLNRIADKDYPVWLGRVADLKDLQPELTIPVMGPLGVEYECPDLRKIGMFDSRWLVSRSRTRNLFDLTSHWKQTVLSRLDAVVADPEEPEILVDPLDHNHDQLDAMLEPALAANPSEDGDNIIVLHHRRHPSPDRNLWM</sequence>
<dbReference type="Proteomes" id="UP000016930">
    <property type="component" value="Unassembled WGS sequence"/>
</dbReference>
<keyword evidence="2" id="KW-1185">Reference proteome</keyword>
<evidence type="ECO:0000313" key="2">
    <source>
        <dbReference type="Proteomes" id="UP000016930"/>
    </source>
</evidence>
<organism evidence="1 2">
    <name type="scientific">Ceriporiopsis subvermispora (strain B)</name>
    <name type="common">White-rot fungus</name>
    <name type="synonym">Gelatoporia subvermispora</name>
    <dbReference type="NCBI Taxonomy" id="914234"/>
    <lineage>
        <taxon>Eukaryota</taxon>
        <taxon>Fungi</taxon>
        <taxon>Dikarya</taxon>
        <taxon>Basidiomycota</taxon>
        <taxon>Agaricomycotina</taxon>
        <taxon>Agaricomycetes</taxon>
        <taxon>Polyporales</taxon>
        <taxon>Gelatoporiaceae</taxon>
        <taxon>Gelatoporia</taxon>
    </lineage>
</organism>
<name>M2P5P6_CERS8</name>
<dbReference type="OrthoDB" id="2757393at2759"/>
<dbReference type="STRING" id="914234.M2P5P6"/>
<evidence type="ECO:0000313" key="1">
    <source>
        <dbReference type="EMBL" id="EMD30554.1"/>
    </source>
</evidence>
<gene>
    <name evidence="1" type="ORF">CERSUDRAFT_101237</name>
</gene>
<proteinExistence type="predicted"/>